<protein>
    <recommendedName>
        <fullName evidence="4">Tetratricopeptide repeat protein</fullName>
    </recommendedName>
</protein>
<keyword evidence="1" id="KW-0732">Signal</keyword>
<reference evidence="2 3" key="1">
    <citation type="submission" date="2023-01" db="EMBL/GenBank/DDBJ databases">
        <title>Psychrosphaera sp. nov., isolated from marine algae.</title>
        <authorList>
            <person name="Bayburt H."/>
            <person name="Choi B.J."/>
            <person name="Kim J.M."/>
            <person name="Choi D.G."/>
            <person name="Jeon C.O."/>
        </authorList>
    </citation>
    <scope>NUCLEOTIDE SEQUENCE [LARGE SCALE GENOMIC DNA]</scope>
    <source>
        <strain evidence="2 3">G1-22</strain>
    </source>
</reference>
<feature type="chain" id="PRO_5046075828" description="Tetratricopeptide repeat protein" evidence="1">
    <location>
        <begin position="23"/>
        <end position="185"/>
    </location>
</feature>
<gene>
    <name evidence="2" type="ORF">PN838_14795</name>
</gene>
<dbReference type="Proteomes" id="UP001528411">
    <property type="component" value="Unassembled WGS sequence"/>
</dbReference>
<sequence length="185" mass="19949">MNIKSKLLTLSMTIAISGSALAGQAEIDRIEQAAGVLDITQLKTIAADLSGYDLALAYYRIALSANLKGQTPVAKESIDQAMELLEKLDESSPDNVEIKALLAQVYGYKIALDPIKGMYYGPKSNSTLSSAETIQPNNPRVLLVKGISKFNTPGVFGGSTEAAYQAFDQAITAYSEDQYSDYHWG</sequence>
<dbReference type="Gene3D" id="1.25.40.10">
    <property type="entry name" value="Tetratricopeptide repeat domain"/>
    <property type="match status" value="1"/>
</dbReference>
<proteinExistence type="predicted"/>
<dbReference type="RefSeq" id="WP_272181165.1">
    <property type="nucleotide sequence ID" value="NZ_JAQOMS010000002.1"/>
</dbReference>
<dbReference type="EMBL" id="JAQOMS010000002">
    <property type="protein sequence ID" value="MDC2889808.1"/>
    <property type="molecule type" value="Genomic_DNA"/>
</dbReference>
<evidence type="ECO:0000256" key="1">
    <source>
        <dbReference type="SAM" id="SignalP"/>
    </source>
</evidence>
<evidence type="ECO:0000313" key="2">
    <source>
        <dbReference type="EMBL" id="MDC2889808.1"/>
    </source>
</evidence>
<name>A0ABT5FE69_9GAMM</name>
<accession>A0ABT5FE69</accession>
<keyword evidence="3" id="KW-1185">Reference proteome</keyword>
<feature type="signal peptide" evidence="1">
    <location>
        <begin position="1"/>
        <end position="22"/>
    </location>
</feature>
<dbReference type="InterPro" id="IPR011990">
    <property type="entry name" value="TPR-like_helical_dom_sf"/>
</dbReference>
<comment type="caution">
    <text evidence="2">The sequence shown here is derived from an EMBL/GenBank/DDBJ whole genome shotgun (WGS) entry which is preliminary data.</text>
</comment>
<organism evidence="2 3">
    <name type="scientific">Psychrosphaera algicola</name>
    <dbReference type="NCBI Taxonomy" id="3023714"/>
    <lineage>
        <taxon>Bacteria</taxon>
        <taxon>Pseudomonadati</taxon>
        <taxon>Pseudomonadota</taxon>
        <taxon>Gammaproteobacteria</taxon>
        <taxon>Alteromonadales</taxon>
        <taxon>Pseudoalteromonadaceae</taxon>
        <taxon>Psychrosphaera</taxon>
    </lineage>
</organism>
<dbReference type="SUPFAM" id="SSF48452">
    <property type="entry name" value="TPR-like"/>
    <property type="match status" value="1"/>
</dbReference>
<evidence type="ECO:0000313" key="3">
    <source>
        <dbReference type="Proteomes" id="UP001528411"/>
    </source>
</evidence>
<evidence type="ECO:0008006" key="4">
    <source>
        <dbReference type="Google" id="ProtNLM"/>
    </source>
</evidence>